<keyword evidence="1" id="KW-1133">Transmembrane helix</keyword>
<proteinExistence type="predicted"/>
<dbReference type="PANTHER" id="PTHR34213:SF2">
    <property type="entry name" value="NUCLEAR TRANSPORT FACTOR 2 (NTF2) FAMILY PROTEIN"/>
    <property type="match status" value="1"/>
</dbReference>
<dbReference type="SUPFAM" id="SSF54427">
    <property type="entry name" value="NTF2-like"/>
    <property type="match status" value="1"/>
</dbReference>
<evidence type="ECO:0000313" key="3">
    <source>
        <dbReference type="Proteomes" id="UP000285326"/>
    </source>
</evidence>
<dbReference type="AlphaFoldDB" id="A0A420IRS3"/>
<dbReference type="EMBL" id="MCBS01022130">
    <property type="protein sequence ID" value="RKF77233.1"/>
    <property type="molecule type" value="Genomic_DNA"/>
</dbReference>
<evidence type="ECO:0000256" key="1">
    <source>
        <dbReference type="SAM" id="Phobius"/>
    </source>
</evidence>
<name>A0A420IRS3_9PEZI</name>
<accession>A0A420IRS3</accession>
<protein>
    <submittedName>
        <fullName evidence="2">Uncharacterized protein</fullName>
    </submittedName>
</protein>
<keyword evidence="1" id="KW-0472">Membrane</keyword>
<sequence>MSRSPSSTNLSSLSSELSLEEYGIESIAVDTAPDVIVTPQKKLIVGCILDLFKGRPTLKKLKLWADDATFNDPFTLATGRKQYQAQWYGLKNVFSEIEQLQSVIISSGNPIILNMKTRYKIKLVGMDQIISSQVKIYMSISNSKIIRVDDQWCGKIPDEIFDLPRLSQFLSLCWWLRTANTICFYFFSLIWWTRIWKLFRILNGTVVPILVRVPESIGDESKEE</sequence>
<reference evidence="2 3" key="1">
    <citation type="journal article" date="2018" name="BMC Genomics">
        <title>Comparative genome analyses reveal sequence features reflecting distinct modes of host-adaptation between dicot and monocot powdery mildew.</title>
        <authorList>
            <person name="Wu Y."/>
            <person name="Ma X."/>
            <person name="Pan Z."/>
            <person name="Kale S.D."/>
            <person name="Song Y."/>
            <person name="King H."/>
            <person name="Zhang Q."/>
            <person name="Presley C."/>
            <person name="Deng X."/>
            <person name="Wei C.I."/>
            <person name="Xiao S."/>
        </authorList>
    </citation>
    <scope>NUCLEOTIDE SEQUENCE [LARGE SCALE GENOMIC DNA]</scope>
    <source>
        <strain evidence="2">UMSG1</strain>
    </source>
</reference>
<comment type="caution">
    <text evidence="2">The sequence shown here is derived from an EMBL/GenBank/DDBJ whole genome shotgun (WGS) entry which is preliminary data.</text>
</comment>
<dbReference type="Proteomes" id="UP000285326">
    <property type="component" value="Unassembled WGS sequence"/>
</dbReference>
<dbReference type="InterPro" id="IPR032710">
    <property type="entry name" value="NTF2-like_dom_sf"/>
</dbReference>
<organism evidence="2 3">
    <name type="scientific">Golovinomyces cichoracearum</name>
    <dbReference type="NCBI Taxonomy" id="62708"/>
    <lineage>
        <taxon>Eukaryota</taxon>
        <taxon>Fungi</taxon>
        <taxon>Dikarya</taxon>
        <taxon>Ascomycota</taxon>
        <taxon>Pezizomycotina</taxon>
        <taxon>Leotiomycetes</taxon>
        <taxon>Erysiphales</taxon>
        <taxon>Erysiphaceae</taxon>
        <taxon>Golovinomyces</taxon>
    </lineage>
</organism>
<keyword evidence="1" id="KW-0812">Transmembrane</keyword>
<gene>
    <name evidence="2" type="ORF">GcM1_221053</name>
</gene>
<feature type="transmembrane region" description="Helical" evidence="1">
    <location>
        <begin position="174"/>
        <end position="192"/>
    </location>
</feature>
<dbReference type="PANTHER" id="PTHR34213">
    <property type="entry name" value="NUCLEAR TRANSPORT FACTOR 2 (NTF2) FAMILY PROTEIN"/>
    <property type="match status" value="1"/>
</dbReference>
<evidence type="ECO:0000313" key="2">
    <source>
        <dbReference type="EMBL" id="RKF77233.1"/>
    </source>
</evidence>